<dbReference type="Pfam" id="PF00385">
    <property type="entry name" value="Chromo"/>
    <property type="match status" value="1"/>
</dbReference>
<feature type="region of interest" description="Disordered" evidence="2">
    <location>
        <begin position="123"/>
        <end position="145"/>
    </location>
</feature>
<evidence type="ECO:0000313" key="6">
    <source>
        <dbReference type="Proteomes" id="UP000321518"/>
    </source>
</evidence>
<feature type="compositionally biased region" description="Basic residues" evidence="2">
    <location>
        <begin position="123"/>
        <end position="143"/>
    </location>
</feature>
<feature type="domain" description="Integrase catalytic" evidence="4">
    <location>
        <begin position="1"/>
        <end position="92"/>
    </location>
</feature>
<evidence type="ECO:0000256" key="2">
    <source>
        <dbReference type="SAM" id="MobiDB-lite"/>
    </source>
</evidence>
<dbReference type="PROSITE" id="PS50994">
    <property type="entry name" value="INTEGRASE"/>
    <property type="match status" value="1"/>
</dbReference>
<dbReference type="GO" id="GO:0003723">
    <property type="term" value="F:RNA binding"/>
    <property type="evidence" value="ECO:0007669"/>
    <property type="project" value="UniProtKB-KW"/>
</dbReference>
<name>A0A511KDI3_RHOTO</name>
<dbReference type="GO" id="GO:0015074">
    <property type="term" value="P:DNA integration"/>
    <property type="evidence" value="ECO:0007669"/>
    <property type="project" value="InterPro"/>
</dbReference>
<dbReference type="Gene3D" id="3.30.420.10">
    <property type="entry name" value="Ribonuclease H-like superfamily/Ribonuclease H"/>
    <property type="match status" value="1"/>
</dbReference>
<dbReference type="SMART" id="SM00298">
    <property type="entry name" value="CHROMO"/>
    <property type="match status" value="1"/>
</dbReference>
<dbReference type="InterPro" id="IPR056924">
    <property type="entry name" value="SH3_Tf2-1"/>
</dbReference>
<keyword evidence="1" id="KW-0694">RNA-binding</keyword>
<dbReference type="GO" id="GO:0005634">
    <property type="term" value="C:nucleus"/>
    <property type="evidence" value="ECO:0007669"/>
    <property type="project" value="UniProtKB-ARBA"/>
</dbReference>
<protein>
    <submittedName>
        <fullName evidence="5">Transposase</fullName>
    </submittedName>
</protein>
<feature type="domain" description="Chromo" evidence="3">
    <location>
        <begin position="215"/>
        <end position="266"/>
    </location>
</feature>
<dbReference type="AlphaFoldDB" id="A0A511KDI3"/>
<dbReference type="PROSITE" id="PS50013">
    <property type="entry name" value="CHROMO_2"/>
    <property type="match status" value="1"/>
</dbReference>
<dbReference type="InterPro" id="IPR001584">
    <property type="entry name" value="Integrase_cat-core"/>
</dbReference>
<dbReference type="GO" id="GO:0006338">
    <property type="term" value="P:chromatin remodeling"/>
    <property type="evidence" value="ECO:0007669"/>
    <property type="project" value="UniProtKB-ARBA"/>
</dbReference>
<dbReference type="InterPro" id="IPR036397">
    <property type="entry name" value="RNaseH_sf"/>
</dbReference>
<dbReference type="InterPro" id="IPR000953">
    <property type="entry name" value="Chromo/chromo_shadow_dom"/>
</dbReference>
<dbReference type="CDD" id="cd00024">
    <property type="entry name" value="CD_CSD"/>
    <property type="match status" value="1"/>
</dbReference>
<evidence type="ECO:0000256" key="1">
    <source>
        <dbReference type="ARBA" id="ARBA00022884"/>
    </source>
</evidence>
<reference evidence="5 6" key="1">
    <citation type="submission" date="2019-07" db="EMBL/GenBank/DDBJ databases">
        <title>Rhodotorula toruloides NBRC10032 genome sequencing.</title>
        <authorList>
            <person name="Shida Y."/>
            <person name="Takaku H."/>
            <person name="Ogasawara W."/>
            <person name="Mori K."/>
        </authorList>
    </citation>
    <scope>NUCLEOTIDE SEQUENCE [LARGE SCALE GENOMIC DNA]</scope>
    <source>
        <strain evidence="5 6">NBRC10032</strain>
    </source>
</reference>
<dbReference type="PANTHER" id="PTHR37984">
    <property type="entry name" value="PROTEIN CBG26694"/>
    <property type="match status" value="1"/>
</dbReference>
<organism evidence="5 6">
    <name type="scientific">Rhodotorula toruloides</name>
    <name type="common">Yeast</name>
    <name type="synonym">Rhodosporidium toruloides</name>
    <dbReference type="NCBI Taxonomy" id="5286"/>
    <lineage>
        <taxon>Eukaryota</taxon>
        <taxon>Fungi</taxon>
        <taxon>Dikarya</taxon>
        <taxon>Basidiomycota</taxon>
        <taxon>Pucciniomycotina</taxon>
        <taxon>Microbotryomycetes</taxon>
        <taxon>Sporidiobolales</taxon>
        <taxon>Sporidiobolaceae</taxon>
        <taxon>Rhodotorula</taxon>
    </lineage>
</organism>
<dbReference type="InterPro" id="IPR023780">
    <property type="entry name" value="Chromo_domain"/>
</dbReference>
<comment type="caution">
    <text evidence="5">The sequence shown here is derived from an EMBL/GenBank/DDBJ whole genome shotgun (WGS) entry which is preliminary data.</text>
</comment>
<dbReference type="EMBL" id="BJWK01000004">
    <property type="protein sequence ID" value="GEM08045.1"/>
    <property type="molecule type" value="Genomic_DNA"/>
</dbReference>
<evidence type="ECO:0000259" key="3">
    <source>
        <dbReference type="PROSITE" id="PS50013"/>
    </source>
</evidence>
<dbReference type="Gene3D" id="2.40.50.40">
    <property type="match status" value="1"/>
</dbReference>
<dbReference type="InterPro" id="IPR016197">
    <property type="entry name" value="Chromo-like_dom_sf"/>
</dbReference>
<dbReference type="InterPro" id="IPR012337">
    <property type="entry name" value="RNaseH-like_sf"/>
</dbReference>
<sequence length="266" mass="30943">MVSDQDKLFTSRFWRVLHSRLGLKLQMSTAFHPETDGRSERTNKTVIQVLRQYVSRQQKDWVRFLPTSEYTINAAENASTGKTPFELVLGFTPSLSPRLSIPSNVLAVNSLLDKRNMKIKEHGKRLPSRRRMRYKSKHGHGRAAKLFPRRDGPFEVVEVCPDTSTYRLQLTHDDKSRPVFHITKLKRYNLNDVDSFPSREPPRPGPIDVDGEEEFEVEAIVDKKGKGRGLRYLVKWRGYPDMDNGWEPLANVKGTEALKRWRERKR</sequence>
<dbReference type="PANTHER" id="PTHR37984:SF5">
    <property type="entry name" value="PROTEIN NYNRIN-LIKE"/>
    <property type="match status" value="1"/>
</dbReference>
<dbReference type="Pfam" id="PF24626">
    <property type="entry name" value="SH3_Tf2-1"/>
    <property type="match status" value="1"/>
</dbReference>
<accession>A0A511KDI3</accession>
<gene>
    <name evidence="5" type="ORF">Rt10032_c04g2062</name>
</gene>
<dbReference type="SUPFAM" id="SSF54160">
    <property type="entry name" value="Chromo domain-like"/>
    <property type="match status" value="1"/>
</dbReference>
<evidence type="ECO:0000313" key="5">
    <source>
        <dbReference type="EMBL" id="GEM08045.1"/>
    </source>
</evidence>
<evidence type="ECO:0000259" key="4">
    <source>
        <dbReference type="PROSITE" id="PS50994"/>
    </source>
</evidence>
<dbReference type="OrthoDB" id="3341476at2759"/>
<dbReference type="InterPro" id="IPR050951">
    <property type="entry name" value="Retrovirus_Pol_polyprotein"/>
</dbReference>
<dbReference type="SUPFAM" id="SSF53098">
    <property type="entry name" value="Ribonuclease H-like"/>
    <property type="match status" value="1"/>
</dbReference>
<dbReference type="Proteomes" id="UP000321518">
    <property type="component" value="Unassembled WGS sequence"/>
</dbReference>
<proteinExistence type="predicted"/>